<dbReference type="AlphaFoldDB" id="A0A6C0H3E0"/>
<proteinExistence type="predicted"/>
<dbReference type="EMBL" id="MN739854">
    <property type="protein sequence ID" value="QHT74665.1"/>
    <property type="molecule type" value="Genomic_DNA"/>
</dbReference>
<name>A0A6C0H3E0_9ZZZZ</name>
<protein>
    <submittedName>
        <fullName evidence="1">Uncharacterized protein</fullName>
    </submittedName>
</protein>
<reference evidence="1" key="1">
    <citation type="journal article" date="2020" name="Nature">
        <title>Giant virus diversity and host interactions through global metagenomics.</title>
        <authorList>
            <person name="Schulz F."/>
            <person name="Roux S."/>
            <person name="Paez-Espino D."/>
            <person name="Jungbluth S."/>
            <person name="Walsh D.A."/>
            <person name="Denef V.J."/>
            <person name="McMahon K.D."/>
            <person name="Konstantinidis K.T."/>
            <person name="Eloe-Fadrosh E.A."/>
            <person name="Kyrpides N.C."/>
            <person name="Woyke T."/>
        </authorList>
    </citation>
    <scope>NUCLEOTIDE SEQUENCE</scope>
    <source>
        <strain evidence="1">GVMAG-M-3300023179-59</strain>
    </source>
</reference>
<accession>A0A6C0H3E0</accession>
<sequence>MKLNRVFFQNKESVWVFQNGQKYLSKNQKSPKKSCKKIHDFQFTA</sequence>
<evidence type="ECO:0000313" key="1">
    <source>
        <dbReference type="EMBL" id="QHT74665.1"/>
    </source>
</evidence>
<organism evidence="1">
    <name type="scientific">viral metagenome</name>
    <dbReference type="NCBI Taxonomy" id="1070528"/>
    <lineage>
        <taxon>unclassified sequences</taxon>
        <taxon>metagenomes</taxon>
        <taxon>organismal metagenomes</taxon>
    </lineage>
</organism>